<dbReference type="AlphaFoldDB" id="A0A0J9XA12"/>
<keyword evidence="13" id="KW-1185">Reference proteome</keyword>
<evidence type="ECO:0000313" key="13">
    <source>
        <dbReference type="Proteomes" id="UP000242525"/>
    </source>
</evidence>
<dbReference type="Pfam" id="PF00170">
    <property type="entry name" value="bZIP_1"/>
    <property type="match status" value="1"/>
</dbReference>
<organism evidence="12 13">
    <name type="scientific">Geotrichum candidum</name>
    <name type="common">Oospora lactis</name>
    <name type="synonym">Dipodascus geotrichum</name>
    <dbReference type="NCBI Taxonomy" id="1173061"/>
    <lineage>
        <taxon>Eukaryota</taxon>
        <taxon>Fungi</taxon>
        <taxon>Dikarya</taxon>
        <taxon>Ascomycota</taxon>
        <taxon>Saccharomycotina</taxon>
        <taxon>Dipodascomycetes</taxon>
        <taxon>Dipodascales</taxon>
        <taxon>Dipodascaceae</taxon>
        <taxon>Geotrichum</taxon>
    </lineage>
</organism>
<dbReference type="PANTHER" id="PTHR11462:SF35">
    <property type="entry name" value="TRANSCRIPTION FACTOR JRA"/>
    <property type="match status" value="1"/>
</dbReference>
<evidence type="ECO:0000256" key="9">
    <source>
        <dbReference type="ARBA" id="ARBA00061302"/>
    </source>
</evidence>
<dbReference type="GO" id="GO:0008652">
    <property type="term" value="P:amino acid biosynthetic process"/>
    <property type="evidence" value="ECO:0007669"/>
    <property type="project" value="UniProtKB-KW"/>
</dbReference>
<dbReference type="InterPro" id="IPR050946">
    <property type="entry name" value="AP-1_TF_bZIP"/>
</dbReference>
<proteinExistence type="inferred from homology"/>
<evidence type="ECO:0000256" key="4">
    <source>
        <dbReference type="ARBA" id="ARBA00023015"/>
    </source>
</evidence>
<dbReference type="GO" id="GO:0005667">
    <property type="term" value="C:transcription regulator complex"/>
    <property type="evidence" value="ECO:0007669"/>
    <property type="project" value="TreeGrafter"/>
</dbReference>
<feature type="domain" description="BZIP" evidence="11">
    <location>
        <begin position="240"/>
        <end position="291"/>
    </location>
</feature>
<dbReference type="InterPro" id="IPR002112">
    <property type="entry name" value="Leuzip_Jun"/>
</dbReference>
<evidence type="ECO:0000256" key="10">
    <source>
        <dbReference type="SAM" id="Coils"/>
    </source>
</evidence>
<evidence type="ECO:0000256" key="3">
    <source>
        <dbReference type="ARBA" id="ARBA00022605"/>
    </source>
</evidence>
<feature type="coiled-coil region" evidence="10">
    <location>
        <begin position="252"/>
        <end position="293"/>
    </location>
</feature>
<evidence type="ECO:0000256" key="5">
    <source>
        <dbReference type="ARBA" id="ARBA00023125"/>
    </source>
</evidence>
<keyword evidence="3" id="KW-0028">Amino-acid biosynthesis</keyword>
<sequence length="298" mass="32687">MSGSSHNIVSPPSPRKISFSKGEQFFENFSAAQHKVNWNEDLNILLTPQAEELLMLPIKGESGADLVDHSPLIGTNNLLTPMSDTISPKLLGGAKIDNNEMLTFGGSPLIDCNDIEDSNSWVSLFNDDSTELKPVIKPTLPANTIIAKTPVPIRKKPEVIKSEPKMDMSLQSTLLANVGPSVNDLNSLKRKRQTSIAIESPTGEYKKDSLGITAYNRKPRSTPLSPIVVDEGSGDSVLVKRARNTAAARRSRARKLERMTQLEAKVEELIAKNKDLQSENKKLKTTIDELKVAHGLDK</sequence>
<evidence type="ECO:0000256" key="8">
    <source>
        <dbReference type="ARBA" id="ARBA00023242"/>
    </source>
</evidence>
<comment type="similarity">
    <text evidence="2">Belongs to the bZIP family. Jun subfamily.</text>
</comment>
<dbReference type="EMBL" id="CCBN010000006">
    <property type="protein sequence ID" value="CDO54045.1"/>
    <property type="molecule type" value="Genomic_DNA"/>
</dbReference>
<dbReference type="PROSITE" id="PS50217">
    <property type="entry name" value="BZIP"/>
    <property type="match status" value="1"/>
</dbReference>
<keyword evidence="6" id="KW-0010">Activator</keyword>
<protein>
    <submittedName>
        <fullName evidence="12">Similar to Saccharomyces cerevisiae YEL009C GCN4 Basic leucine zipper (BZIP) transcriptional activator of amino acid biosynthetic genes in response to amino acid starvation</fullName>
    </submittedName>
</protein>
<keyword evidence="7" id="KW-0804">Transcription</keyword>
<evidence type="ECO:0000256" key="6">
    <source>
        <dbReference type="ARBA" id="ARBA00023159"/>
    </source>
</evidence>
<keyword evidence="5" id="KW-0238">DNA-binding</keyword>
<dbReference type="GO" id="GO:0005634">
    <property type="term" value="C:nucleus"/>
    <property type="evidence" value="ECO:0007669"/>
    <property type="project" value="UniProtKB-SubCell"/>
</dbReference>
<dbReference type="PRINTS" id="PR00043">
    <property type="entry name" value="LEUZIPPRJUN"/>
</dbReference>
<dbReference type="InterPro" id="IPR004827">
    <property type="entry name" value="bZIP"/>
</dbReference>
<gene>
    <name evidence="12" type="ORF">BN980_GECA06s03827g</name>
</gene>
<dbReference type="STRING" id="1173061.A0A0J9XA12"/>
<dbReference type="PANTHER" id="PTHR11462">
    <property type="entry name" value="JUN TRANSCRIPTION FACTOR-RELATED"/>
    <property type="match status" value="1"/>
</dbReference>
<comment type="similarity">
    <text evidence="9">Belongs to the bZIP family. GCN4 subfamily.</text>
</comment>
<reference evidence="12" key="1">
    <citation type="submission" date="2014-03" db="EMBL/GenBank/DDBJ databases">
        <authorList>
            <person name="Casaregola S."/>
        </authorList>
    </citation>
    <scope>NUCLEOTIDE SEQUENCE [LARGE SCALE GENOMIC DNA]</scope>
    <source>
        <strain evidence="12">CLIB 918</strain>
    </source>
</reference>
<dbReference type="Gene3D" id="3.30.160.60">
    <property type="entry name" value="Classic Zinc Finger"/>
    <property type="match status" value="1"/>
</dbReference>
<keyword evidence="10" id="KW-0175">Coiled coil</keyword>
<dbReference type="InterPro" id="IPR046347">
    <property type="entry name" value="bZIP_sf"/>
</dbReference>
<dbReference type="GO" id="GO:1903833">
    <property type="term" value="P:positive regulation of cellular response to amino acid starvation"/>
    <property type="evidence" value="ECO:0007669"/>
    <property type="project" value="TreeGrafter"/>
</dbReference>
<keyword evidence="8" id="KW-0539">Nucleus</keyword>
<evidence type="ECO:0000313" key="12">
    <source>
        <dbReference type="EMBL" id="CDO54045.1"/>
    </source>
</evidence>
<dbReference type="PROSITE" id="PS00036">
    <property type="entry name" value="BZIP_BASIC"/>
    <property type="match status" value="1"/>
</dbReference>
<evidence type="ECO:0000256" key="7">
    <source>
        <dbReference type="ARBA" id="ARBA00023163"/>
    </source>
</evidence>
<accession>A0A0J9XA12</accession>
<dbReference type="Proteomes" id="UP000242525">
    <property type="component" value="Unassembled WGS sequence"/>
</dbReference>
<dbReference type="GO" id="GO:0001080">
    <property type="term" value="P:nitrogen catabolite activation of transcription from RNA polymerase II promoter"/>
    <property type="evidence" value="ECO:0007669"/>
    <property type="project" value="TreeGrafter"/>
</dbReference>
<comment type="subcellular location">
    <subcellularLocation>
        <location evidence="1">Nucleus</location>
    </subcellularLocation>
</comment>
<dbReference type="SUPFAM" id="SSF57959">
    <property type="entry name" value="Leucine zipper domain"/>
    <property type="match status" value="1"/>
</dbReference>
<keyword evidence="4" id="KW-0805">Transcription regulation</keyword>
<evidence type="ECO:0000256" key="1">
    <source>
        <dbReference type="ARBA" id="ARBA00004123"/>
    </source>
</evidence>
<comment type="caution">
    <text evidence="12">The sequence shown here is derived from an EMBL/GenBank/DDBJ whole genome shotgun (WGS) entry which is preliminary data.</text>
</comment>
<dbReference type="GO" id="GO:0000981">
    <property type="term" value="F:DNA-binding transcription factor activity, RNA polymerase II-specific"/>
    <property type="evidence" value="ECO:0007669"/>
    <property type="project" value="TreeGrafter"/>
</dbReference>
<dbReference type="GO" id="GO:0000978">
    <property type="term" value="F:RNA polymerase II cis-regulatory region sequence-specific DNA binding"/>
    <property type="evidence" value="ECO:0007669"/>
    <property type="project" value="TreeGrafter"/>
</dbReference>
<evidence type="ECO:0000256" key="2">
    <source>
        <dbReference type="ARBA" id="ARBA00006882"/>
    </source>
</evidence>
<dbReference type="SMART" id="SM00338">
    <property type="entry name" value="BRLZ"/>
    <property type="match status" value="1"/>
</dbReference>
<name>A0A0J9XA12_GEOCN</name>
<dbReference type="OrthoDB" id="5419235at2759"/>
<evidence type="ECO:0000259" key="11">
    <source>
        <dbReference type="PROSITE" id="PS50217"/>
    </source>
</evidence>
<dbReference type="FunFam" id="3.30.160.60:FF:001491">
    <property type="entry name" value="Cross-pathway control protein A"/>
    <property type="match status" value="1"/>
</dbReference>